<evidence type="ECO:0000256" key="9">
    <source>
        <dbReference type="ARBA" id="ARBA00023004"/>
    </source>
</evidence>
<evidence type="ECO:0000256" key="3">
    <source>
        <dbReference type="ARBA" id="ARBA00010617"/>
    </source>
</evidence>
<evidence type="ECO:0000256" key="2">
    <source>
        <dbReference type="ARBA" id="ARBA00004167"/>
    </source>
</evidence>
<feature type="non-terminal residue" evidence="12">
    <location>
        <position position="1"/>
    </location>
</feature>
<evidence type="ECO:0000313" key="13">
    <source>
        <dbReference type="Proteomes" id="UP000685013"/>
    </source>
</evidence>
<dbReference type="GO" id="GO:0016132">
    <property type="term" value="P:brassinosteroid biosynthetic process"/>
    <property type="evidence" value="ECO:0007669"/>
    <property type="project" value="TreeGrafter"/>
</dbReference>
<sequence>MPKVTTESLSWLIARYDIRKGLTSCPAKLLASSMIKLLTTLCSLFFLLLRKSQVKSGVYMFVRKLNEIWYLVKLGRKAYKSLPPGDMGWPLLGSSFSFYKAFSVGGDPDSFIYHLLTRNGRVGMYKSHLYGKPTIIVTDPEICRRIYLDDEIFKPNYPNSVKILEVNGLFSRMDHKCAYRIMAAPMNGYEVLSHYVDFIDQIMAEGLEKWSTKKEPIELLGEIGRLFFKVISRIFLGTDIGASRMAELETLYKDLGPAILSILPYDLPGFTFHRALKARKKIENILQCVIEEKRKALEKEEREVESQMDKLIMARDENGMKLYDNNAIIDLLLGLLHAGHHTPSYAAMWALVHISQKPHIFHKAKEEQESIIQQRLSTQKGLNFQEIKQMKYLIKLINEVLRRNTIAVASFRKAKKDVNINDYTIPKGWNVLIWTRAIHMDPHLYSNPQEFDPSRWENGTCQSKMLHHSLTCPQARRQLPLHNYQAPMIRDGVYMFVRKLNEIWYLVKLGRKAYKSLPPGDMGWPLLGSSFSFYNAFTVGGDPDSFIYHLLSRNGRVGMYKSHFYGRPTIIVTDPEICRRIYLDDEIFKPNYPKSVKILEVNGFFTRADHKSAYRIMAAPMNGYEVLSHYVDFIDQVMAKGLEEWSSMKEPIELLGEIGSLFFKVISRIFLGTDIGASRMAELETLYKDLGPAILSILPYDLPGLTFHGALKARKKIENILQCVIEEKRRALEKEEREVESQMDKLIMARDENGMKLYDNNAIIDLLLGLLHAGHHTPAYAAMWALVHISEKPHVFHKAKEEQESIIKQRPSTQKGLTFQEIKQMKYLMKFINELLRRNTIAVASFRKAKKDVNINDYTIPKGWNVLIWTRAIHMDPQLYSNPQEFDPSRWENGTSQSKMLHHSLTCPQARRQLPLHNYQAPIVNTTA</sequence>
<dbReference type="AlphaFoldDB" id="A0AAV6LXA7"/>
<dbReference type="PANTHER" id="PTHR24286">
    <property type="entry name" value="CYTOCHROME P450 26"/>
    <property type="match status" value="1"/>
</dbReference>
<dbReference type="GO" id="GO:0005783">
    <property type="term" value="C:endoplasmic reticulum"/>
    <property type="evidence" value="ECO:0007669"/>
    <property type="project" value="TreeGrafter"/>
</dbReference>
<dbReference type="GO" id="GO:0016125">
    <property type="term" value="P:sterol metabolic process"/>
    <property type="evidence" value="ECO:0007669"/>
    <property type="project" value="TreeGrafter"/>
</dbReference>
<evidence type="ECO:0000256" key="8">
    <source>
        <dbReference type="ARBA" id="ARBA00023002"/>
    </source>
</evidence>
<dbReference type="PANTHER" id="PTHR24286:SF199">
    <property type="entry name" value="CYTOCHROME P450 88D6"/>
    <property type="match status" value="1"/>
</dbReference>
<evidence type="ECO:0000256" key="7">
    <source>
        <dbReference type="ARBA" id="ARBA00022989"/>
    </source>
</evidence>
<comment type="caution">
    <text evidence="12">The sequence shown here is derived from an EMBL/GenBank/DDBJ whole genome shotgun (WGS) entry which is preliminary data.</text>
</comment>
<keyword evidence="13" id="KW-1185">Reference proteome</keyword>
<proteinExistence type="inferred from homology"/>
<name>A0AAV6LXA7_9ROSI</name>
<comment type="cofactor">
    <cofactor evidence="1">
        <name>heme</name>
        <dbReference type="ChEBI" id="CHEBI:30413"/>
    </cofactor>
</comment>
<dbReference type="GO" id="GO:0005506">
    <property type="term" value="F:iron ion binding"/>
    <property type="evidence" value="ECO:0007669"/>
    <property type="project" value="InterPro"/>
</dbReference>
<keyword evidence="5" id="KW-0812">Transmembrane</keyword>
<feature type="coiled-coil region" evidence="11">
    <location>
        <begin position="718"/>
        <end position="752"/>
    </location>
</feature>
<keyword evidence="10" id="KW-0472">Membrane</keyword>
<keyword evidence="9" id="KW-0408">Iron</keyword>
<dbReference type="InterPro" id="IPR001128">
    <property type="entry name" value="Cyt_P450"/>
</dbReference>
<keyword evidence="11" id="KW-0175">Coiled coil</keyword>
<dbReference type="EMBL" id="JAGKQH010000019">
    <property type="protein sequence ID" value="KAG6571836.1"/>
    <property type="molecule type" value="Genomic_DNA"/>
</dbReference>
<evidence type="ECO:0000256" key="11">
    <source>
        <dbReference type="SAM" id="Coils"/>
    </source>
</evidence>
<dbReference type="Proteomes" id="UP000685013">
    <property type="component" value="Chromosome 19"/>
</dbReference>
<gene>
    <name evidence="12" type="primary">CYP88D6</name>
    <name evidence="12" type="ORF">SDJN03_28564</name>
</gene>
<dbReference type="GO" id="GO:0051777">
    <property type="term" value="F:ent-kaurenoic acid monooxygenase activity"/>
    <property type="evidence" value="ECO:0007669"/>
    <property type="project" value="TreeGrafter"/>
</dbReference>
<organism evidence="12 13">
    <name type="scientific">Cucurbita argyrosperma subsp. sororia</name>
    <dbReference type="NCBI Taxonomy" id="37648"/>
    <lineage>
        <taxon>Eukaryota</taxon>
        <taxon>Viridiplantae</taxon>
        <taxon>Streptophyta</taxon>
        <taxon>Embryophyta</taxon>
        <taxon>Tracheophyta</taxon>
        <taxon>Spermatophyta</taxon>
        <taxon>Magnoliopsida</taxon>
        <taxon>eudicotyledons</taxon>
        <taxon>Gunneridae</taxon>
        <taxon>Pentapetalae</taxon>
        <taxon>rosids</taxon>
        <taxon>fabids</taxon>
        <taxon>Cucurbitales</taxon>
        <taxon>Cucurbitaceae</taxon>
        <taxon>Cucurbiteae</taxon>
        <taxon>Cucurbita</taxon>
    </lineage>
</organism>
<keyword evidence="7" id="KW-1133">Transmembrane helix</keyword>
<keyword evidence="8" id="KW-0560">Oxidoreductase</keyword>
<dbReference type="GO" id="GO:0016020">
    <property type="term" value="C:membrane"/>
    <property type="evidence" value="ECO:0007669"/>
    <property type="project" value="UniProtKB-SubCell"/>
</dbReference>
<comment type="similarity">
    <text evidence="3">Belongs to the cytochrome P450 family.</text>
</comment>
<dbReference type="Pfam" id="PF00067">
    <property type="entry name" value="p450"/>
    <property type="match status" value="2"/>
</dbReference>
<evidence type="ECO:0000313" key="12">
    <source>
        <dbReference type="EMBL" id="KAG6571836.1"/>
    </source>
</evidence>
<dbReference type="GO" id="GO:0020037">
    <property type="term" value="F:heme binding"/>
    <property type="evidence" value="ECO:0007669"/>
    <property type="project" value="InterPro"/>
</dbReference>
<accession>A0AAV6LXA7</accession>
<protein>
    <submittedName>
        <fullName evidence="12">Beta-amyrin 11-oxidase</fullName>
    </submittedName>
</protein>
<comment type="subcellular location">
    <subcellularLocation>
        <location evidence="2">Membrane</location>
        <topology evidence="2">Single-pass membrane protein</topology>
    </subcellularLocation>
</comment>
<keyword evidence="6" id="KW-0479">Metal-binding</keyword>
<dbReference type="GO" id="GO:0010268">
    <property type="term" value="P:brassinosteroid homeostasis"/>
    <property type="evidence" value="ECO:0007669"/>
    <property type="project" value="TreeGrafter"/>
</dbReference>
<evidence type="ECO:0000256" key="6">
    <source>
        <dbReference type="ARBA" id="ARBA00022723"/>
    </source>
</evidence>
<reference evidence="12 13" key="1">
    <citation type="journal article" date="2021" name="Hortic Res">
        <title>The domestication of Cucurbita argyrosperma as revealed by the genome of its wild relative.</title>
        <authorList>
            <person name="Barrera-Redondo J."/>
            <person name="Sanchez-de la Vega G."/>
            <person name="Aguirre-Liguori J.A."/>
            <person name="Castellanos-Morales G."/>
            <person name="Gutierrez-Guerrero Y.T."/>
            <person name="Aguirre-Dugua X."/>
            <person name="Aguirre-Planter E."/>
            <person name="Tenaillon M.I."/>
            <person name="Lira-Saade R."/>
            <person name="Eguiarte L.E."/>
        </authorList>
    </citation>
    <scope>NUCLEOTIDE SEQUENCE [LARGE SCALE GENOMIC DNA]</scope>
    <source>
        <strain evidence="12">JBR-2021</strain>
    </source>
</reference>
<evidence type="ECO:0000256" key="5">
    <source>
        <dbReference type="ARBA" id="ARBA00022692"/>
    </source>
</evidence>
<feature type="coiled-coil region" evidence="11">
    <location>
        <begin position="283"/>
        <end position="317"/>
    </location>
</feature>
<evidence type="ECO:0000256" key="1">
    <source>
        <dbReference type="ARBA" id="ARBA00001971"/>
    </source>
</evidence>
<evidence type="ECO:0000256" key="10">
    <source>
        <dbReference type="ARBA" id="ARBA00023136"/>
    </source>
</evidence>
<evidence type="ECO:0000256" key="4">
    <source>
        <dbReference type="ARBA" id="ARBA00022617"/>
    </source>
</evidence>
<keyword evidence="4" id="KW-0349">Heme</keyword>